<dbReference type="Proteomes" id="UP000295192">
    <property type="component" value="Unassembled WGS sequence"/>
</dbReference>
<feature type="transmembrane region" description="Helical" evidence="1">
    <location>
        <begin position="65"/>
        <end position="87"/>
    </location>
</feature>
<evidence type="ECO:0000256" key="1">
    <source>
        <dbReference type="SAM" id="Phobius"/>
    </source>
</evidence>
<keyword evidence="3" id="KW-1185">Reference proteome</keyword>
<dbReference type="InterPro" id="IPR032145">
    <property type="entry name" value="DUF4818"/>
</dbReference>
<name>A0A484BG17_DRONA</name>
<dbReference type="OrthoDB" id="7882700at2759"/>
<dbReference type="EMBL" id="LSRL02000047">
    <property type="protein sequence ID" value="TDG47202.1"/>
    <property type="molecule type" value="Genomic_DNA"/>
</dbReference>
<protein>
    <submittedName>
        <fullName evidence="2">Uncharacterized protein</fullName>
    </submittedName>
</protein>
<proteinExistence type="predicted"/>
<sequence>MASIEAVIVAGVVHLFLQYSLYITPLTTHSNPGPALPTIIACVALLDIIYANHIVPLCMDEKPMVFKYIAECLVAIFIMEVGMLIFWQTLEHVVVMIARSLLLGKELVSSEYYYDHEMVLIGAFTVPVSLIVLATIIGFNNHMPKLCNRYMSRQMQVHLQLDNAVDFLSRSDRYKDTRCRELLNTYNANAHNTHNSSWVKYFRKEK</sequence>
<gene>
    <name evidence="2" type="ORF">AWZ03_006333</name>
</gene>
<evidence type="ECO:0000313" key="3">
    <source>
        <dbReference type="Proteomes" id="UP000295192"/>
    </source>
</evidence>
<feature type="transmembrane region" description="Helical" evidence="1">
    <location>
        <begin position="118"/>
        <end position="139"/>
    </location>
</feature>
<dbReference type="Pfam" id="PF16089">
    <property type="entry name" value="DUF4818"/>
    <property type="match status" value="1"/>
</dbReference>
<accession>A0A484BG17</accession>
<comment type="caution">
    <text evidence="2">The sequence shown here is derived from an EMBL/GenBank/DDBJ whole genome shotgun (WGS) entry which is preliminary data.</text>
</comment>
<feature type="transmembrane region" description="Helical" evidence="1">
    <location>
        <begin position="35"/>
        <end position="53"/>
    </location>
</feature>
<keyword evidence="1" id="KW-0812">Transmembrane</keyword>
<dbReference type="OMA" id="LIWDNCF"/>
<feature type="transmembrane region" description="Helical" evidence="1">
    <location>
        <begin position="7"/>
        <end position="23"/>
    </location>
</feature>
<dbReference type="AlphaFoldDB" id="A0A484BG17"/>
<keyword evidence="1" id="KW-0472">Membrane</keyword>
<organism evidence="2 3">
    <name type="scientific">Drosophila navojoa</name>
    <name type="common">Fruit fly</name>
    <dbReference type="NCBI Taxonomy" id="7232"/>
    <lineage>
        <taxon>Eukaryota</taxon>
        <taxon>Metazoa</taxon>
        <taxon>Ecdysozoa</taxon>
        <taxon>Arthropoda</taxon>
        <taxon>Hexapoda</taxon>
        <taxon>Insecta</taxon>
        <taxon>Pterygota</taxon>
        <taxon>Neoptera</taxon>
        <taxon>Endopterygota</taxon>
        <taxon>Diptera</taxon>
        <taxon>Brachycera</taxon>
        <taxon>Muscomorpha</taxon>
        <taxon>Ephydroidea</taxon>
        <taxon>Drosophilidae</taxon>
        <taxon>Drosophila</taxon>
    </lineage>
</organism>
<reference evidence="2 3" key="1">
    <citation type="journal article" date="2019" name="J. Hered.">
        <title>An Improved Genome Assembly for Drosophila navojoa, the Basal Species in the mojavensis Cluster.</title>
        <authorList>
            <person name="Vanderlinde T."/>
            <person name="Dupim E.G."/>
            <person name="Nazario-Yepiz N.O."/>
            <person name="Carvalho A.B."/>
        </authorList>
    </citation>
    <scope>NUCLEOTIDE SEQUENCE [LARGE SCALE GENOMIC DNA]</scope>
    <source>
        <strain evidence="2">Navoj_Jal97</strain>
        <tissue evidence="2">Whole organism</tissue>
    </source>
</reference>
<keyword evidence="1" id="KW-1133">Transmembrane helix</keyword>
<evidence type="ECO:0000313" key="2">
    <source>
        <dbReference type="EMBL" id="TDG47202.1"/>
    </source>
</evidence>